<evidence type="ECO:0000256" key="1">
    <source>
        <dbReference type="SAM" id="Coils"/>
    </source>
</evidence>
<dbReference type="Proteomes" id="UP000095247">
    <property type="component" value="Unassembled WGS sequence"/>
</dbReference>
<dbReference type="RefSeq" id="WP_069727162.1">
    <property type="nucleotide sequence ID" value="NZ_MDCO01000012.1"/>
</dbReference>
<feature type="transmembrane region" description="Helical" evidence="2">
    <location>
        <begin position="383"/>
        <end position="404"/>
    </location>
</feature>
<comment type="caution">
    <text evidence="3">The sequence shown here is derived from an EMBL/GenBank/DDBJ whole genome shotgun (WGS) entry which is preliminary data.</text>
</comment>
<evidence type="ECO:0000256" key="2">
    <source>
        <dbReference type="SAM" id="Phobius"/>
    </source>
</evidence>
<evidence type="ECO:0000313" key="4">
    <source>
        <dbReference type="Proteomes" id="UP000095247"/>
    </source>
</evidence>
<dbReference type="EMBL" id="MDCO01000012">
    <property type="protein sequence ID" value="OEJ13860.1"/>
    <property type="molecule type" value="Genomic_DNA"/>
</dbReference>
<proteinExistence type="predicted"/>
<dbReference type="AlphaFoldDB" id="A0A1E5NCF9"/>
<keyword evidence="2" id="KW-0472">Membrane</keyword>
<keyword evidence="1" id="KW-0175">Coiled coil</keyword>
<feature type="coiled-coil region" evidence="1">
    <location>
        <begin position="20"/>
        <end position="54"/>
    </location>
</feature>
<gene>
    <name evidence="3" type="ORF">BFL38_03725</name>
</gene>
<keyword evidence="2" id="KW-1133">Transmembrane helix</keyword>
<accession>A0A1E5NCF9</accession>
<reference evidence="3 4" key="1">
    <citation type="submission" date="2016-08" db="EMBL/GenBank/DDBJ databases">
        <title>Characterization and recognition of Brachyspira hampsonii sp. nov., a novel intestinal spirochete that is pathogenic to pigs.</title>
        <authorList>
            <person name="Mirajkar N."/>
            <person name="La T."/>
            <person name="Phillips N."/>
            <person name="Hampson D."/>
            <person name="Gebhart C."/>
        </authorList>
    </citation>
    <scope>NUCLEOTIDE SEQUENCE [LARGE SCALE GENOMIC DNA]</scope>
    <source>
        <strain evidence="3 4">P280/1</strain>
    </source>
</reference>
<sequence>MDKKVLSDAEKAMLVQKHQADKAKDSLVNNNMLLDKLEEESKEKHRKILEMKKETEKLMNNAGIDKSALENVVIDSKKSDRLRRMREARANIKTEQIIQEHNINLVELINDVDDWDTYIQKAEEYANKYDIDLESDPYKQLLTPEEYKSIIDEYHLKFGKVEWCAADYAVVGLSVLTAVLTDYFLVAVPPVNTVNGIKNQIYQGVEQKGSPITKFLLEQKNKVMSAKKGDNNILRMLKIYQGKLEQFAKVPFDPSTHSDVAGLNPRTHRLQSLGHDPIFGIIFGVRDIMTGQFTAIGRDSKVNVIDMTDKYSPEKNPFMALVKWFCHILSDIPTTKGIPVPGLTFLQCINADSPFSVGTSGVKLSFNDLARWMYVNGYTLDHFITMSIVPMIIELFIGTYYTVANFELLHKMEDYKRKEDVKLQSMLALAHTLTMGGNIAKMAFMAWNPTAFNLAECLQMVKTWMKLYQAEKARDLKINKSLYLGWEELNASFL</sequence>
<name>A0A1E5NCF9_9SPIR</name>
<feature type="transmembrane region" description="Helical" evidence="2">
    <location>
        <begin position="425"/>
        <end position="447"/>
    </location>
</feature>
<organism evidence="3 4">
    <name type="scientific">Brachyspira hampsonii</name>
    <dbReference type="NCBI Taxonomy" id="1287055"/>
    <lineage>
        <taxon>Bacteria</taxon>
        <taxon>Pseudomonadati</taxon>
        <taxon>Spirochaetota</taxon>
        <taxon>Spirochaetia</taxon>
        <taxon>Brachyspirales</taxon>
        <taxon>Brachyspiraceae</taxon>
        <taxon>Brachyspira</taxon>
    </lineage>
</organism>
<keyword evidence="2" id="KW-0812">Transmembrane</keyword>
<evidence type="ECO:0000313" key="3">
    <source>
        <dbReference type="EMBL" id="OEJ13860.1"/>
    </source>
</evidence>
<protein>
    <submittedName>
        <fullName evidence="3">Uncharacterized protein</fullName>
    </submittedName>
</protein>